<dbReference type="PANTHER" id="PTHR43690">
    <property type="entry name" value="NARDILYSIN"/>
    <property type="match status" value="1"/>
</dbReference>
<name>A0A9N9S6A3_9DIPT</name>
<gene>
    <name evidence="14" type="ORF">CHIRRI_LOCUS14512</name>
</gene>
<evidence type="ECO:0000256" key="9">
    <source>
        <dbReference type="SAM" id="MobiDB-lite"/>
    </source>
</evidence>
<dbReference type="AlphaFoldDB" id="A0A9N9S6A3"/>
<feature type="domain" description="Peptidase M16 C-terminal" evidence="11">
    <location>
        <begin position="235"/>
        <end position="413"/>
    </location>
</feature>
<evidence type="ECO:0000259" key="12">
    <source>
        <dbReference type="Pfam" id="PF16187"/>
    </source>
</evidence>
<dbReference type="PANTHER" id="PTHR43690:SF18">
    <property type="entry name" value="INSULIN-DEGRADING ENZYME-RELATED"/>
    <property type="match status" value="1"/>
</dbReference>
<accession>A0A9N9S6A3</accession>
<reference evidence="14" key="1">
    <citation type="submission" date="2022-01" db="EMBL/GenBank/DDBJ databases">
        <authorList>
            <person name="King R."/>
        </authorList>
    </citation>
    <scope>NUCLEOTIDE SEQUENCE</scope>
</reference>
<proteinExistence type="inferred from homology"/>
<sequence length="1012" mass="118410">MHKRQNSTTILTEELKNQFRHKLRFKRRPSDKSIDPPTPPILESPPQSQKTISNIKKSQQDAKSYRAIILPNGLKATLISDPTAQKSAACISIEVGHMSDPTDIPGLAHLCEHTLFLGSEKFPTDNDFRLFLSENGGYANAQTFADVTKYFFDILPEKFEEAIDRFSQMFIAPLFNVESVMREISAVNSEHEKNLASDAWRVRMVNKKLAIQDHDYSKFGTGSTKTLSRADICKELKEFHKKFYKSGNLMNLAVLGKEPLDDLEKIVKKYFEDGIKNLKIEVPSWSDKVFSAESMMTKTLIVPIKDVRSMTLQFQTPCLLRYYKSKPDQYIINLLGHEGRGSVLSELKKQRWSNSLNCDHVKYANGFGFFEIKVDLTDEGYTHTDEIVKVIFQYLNLIRHLGVQQWIFDELQRLNVIEFRFEDEKNPMKLVSKLSSCMRHYPLEDILTGPTLIEEFKPELIEFILSMLIPENLRIIIVDQTHYYKCNYTEIIYGTKYGLERIRSSTIRDWTICKTNPELHLPEPNLFIPSDFEFVPIENWKQTFPKIIKDSSLIRVWFKQDTEFRKPKTMFTIELKNPTINCDPLNWNLTHLFVWMLEDHIRERLYGASLGGIEWRIGITIAGIRIYVDGFSHKQNLFLETILNEIFKFKIDLRHFEDTYDSYMADLKGFEGEKPQQMAIYYLEQILNEQTWSNEELIAAMKVITICRLKTFAKEVLTQTYADCFVFGNVDEERALKLAEIVEDRLNKARRSNKMMIVLAQNTVRERKLNDGDFYTFQTANNYHKYNCISLFIQCGLQDDKSNVLLDLILQIIRAPFFDILRTKEQQGYMVDCLIRRANGTQGIKFVIESSKHPEYIEERIKRFLISMQRTITEMTQEKFENNKNSLKLKKLRTPLTLAAQFWQFHKEISTQQYHFNRSHVEASILKNLTHQEVVEFYDKFIASECPTRQVISIHIISSETMKQTRNMPSDAINKIENLMDFKNSLQLNPRTKPKSLRQFYTNCSKSRTRKR</sequence>
<evidence type="ECO:0008006" key="16">
    <source>
        <dbReference type="Google" id="ProtNLM"/>
    </source>
</evidence>
<dbReference type="InterPro" id="IPR001431">
    <property type="entry name" value="Pept_M16_Zn_BS"/>
</dbReference>
<dbReference type="InterPro" id="IPR032632">
    <property type="entry name" value="Peptidase_M16_M"/>
</dbReference>
<dbReference type="InterPro" id="IPR011765">
    <property type="entry name" value="Pept_M16_N"/>
</dbReference>
<dbReference type="PROSITE" id="PS00143">
    <property type="entry name" value="INSULINASE"/>
    <property type="match status" value="1"/>
</dbReference>
<keyword evidence="5" id="KW-0378">Hydrolase</keyword>
<keyword evidence="6" id="KW-0862">Zinc</keyword>
<dbReference type="OrthoDB" id="7784541at2759"/>
<feature type="domain" description="Coenzyme PQQ synthesis protein F-like C-terminal lobe" evidence="13">
    <location>
        <begin position="808"/>
        <end position="902"/>
    </location>
</feature>
<dbReference type="GO" id="GO:0004222">
    <property type="term" value="F:metalloendopeptidase activity"/>
    <property type="evidence" value="ECO:0007669"/>
    <property type="project" value="InterPro"/>
</dbReference>
<feature type="region of interest" description="Disordered" evidence="9">
    <location>
        <begin position="20"/>
        <end position="50"/>
    </location>
</feature>
<evidence type="ECO:0000259" key="11">
    <source>
        <dbReference type="Pfam" id="PF05193"/>
    </source>
</evidence>
<dbReference type="InterPro" id="IPR011249">
    <property type="entry name" value="Metalloenz_LuxS/M16"/>
</dbReference>
<evidence type="ECO:0000259" key="10">
    <source>
        <dbReference type="Pfam" id="PF00675"/>
    </source>
</evidence>
<dbReference type="GO" id="GO:0005739">
    <property type="term" value="C:mitochondrion"/>
    <property type="evidence" value="ECO:0007669"/>
    <property type="project" value="TreeGrafter"/>
</dbReference>
<evidence type="ECO:0000256" key="8">
    <source>
        <dbReference type="RuleBase" id="RU004447"/>
    </source>
</evidence>
<evidence type="ECO:0000256" key="5">
    <source>
        <dbReference type="ARBA" id="ARBA00022801"/>
    </source>
</evidence>
<keyword evidence="4" id="KW-0479">Metal-binding</keyword>
<dbReference type="Pfam" id="PF05193">
    <property type="entry name" value="Peptidase_M16_C"/>
    <property type="match status" value="1"/>
</dbReference>
<comment type="similarity">
    <text evidence="2 8">Belongs to the peptidase M16 family.</text>
</comment>
<dbReference type="FunFam" id="3.30.830.10:FF:000012">
    <property type="entry name" value="Protease 3"/>
    <property type="match status" value="1"/>
</dbReference>
<dbReference type="Pfam" id="PF16187">
    <property type="entry name" value="Peptidase_M16_M"/>
    <property type="match status" value="1"/>
</dbReference>
<feature type="domain" description="Peptidase M16 middle/third" evidence="12">
    <location>
        <begin position="419"/>
        <end position="700"/>
    </location>
</feature>
<keyword evidence="7" id="KW-0482">Metalloprotease</keyword>
<dbReference type="InterPro" id="IPR007863">
    <property type="entry name" value="Peptidase_M16_C"/>
</dbReference>
<dbReference type="SUPFAM" id="SSF63411">
    <property type="entry name" value="LuxS/MPP-like metallohydrolase"/>
    <property type="match status" value="4"/>
</dbReference>
<evidence type="ECO:0000256" key="2">
    <source>
        <dbReference type="ARBA" id="ARBA00007261"/>
    </source>
</evidence>
<dbReference type="GO" id="GO:0046872">
    <property type="term" value="F:metal ion binding"/>
    <property type="evidence" value="ECO:0007669"/>
    <property type="project" value="UniProtKB-KW"/>
</dbReference>
<evidence type="ECO:0000259" key="13">
    <source>
        <dbReference type="Pfam" id="PF22456"/>
    </source>
</evidence>
<evidence type="ECO:0000313" key="15">
    <source>
        <dbReference type="Proteomes" id="UP001153620"/>
    </source>
</evidence>
<dbReference type="InterPro" id="IPR054734">
    <property type="entry name" value="PqqF-like_C_4"/>
</dbReference>
<keyword evidence="3" id="KW-0645">Protease</keyword>
<dbReference type="Proteomes" id="UP001153620">
    <property type="component" value="Chromosome 4"/>
</dbReference>
<dbReference type="Gene3D" id="3.30.830.10">
    <property type="entry name" value="Metalloenzyme, LuxS/M16 peptidase-like"/>
    <property type="match status" value="4"/>
</dbReference>
<organism evidence="14 15">
    <name type="scientific">Chironomus riparius</name>
    <dbReference type="NCBI Taxonomy" id="315576"/>
    <lineage>
        <taxon>Eukaryota</taxon>
        <taxon>Metazoa</taxon>
        <taxon>Ecdysozoa</taxon>
        <taxon>Arthropoda</taxon>
        <taxon>Hexapoda</taxon>
        <taxon>Insecta</taxon>
        <taxon>Pterygota</taxon>
        <taxon>Neoptera</taxon>
        <taxon>Endopterygota</taxon>
        <taxon>Diptera</taxon>
        <taxon>Nematocera</taxon>
        <taxon>Chironomoidea</taxon>
        <taxon>Chironomidae</taxon>
        <taxon>Chironominae</taxon>
        <taxon>Chironomus</taxon>
    </lineage>
</organism>
<dbReference type="GO" id="GO:0043171">
    <property type="term" value="P:peptide catabolic process"/>
    <property type="evidence" value="ECO:0007669"/>
    <property type="project" value="TreeGrafter"/>
</dbReference>
<dbReference type="FunFam" id="3.30.830.10:FF:000005">
    <property type="entry name" value="nardilysin isoform X1"/>
    <property type="match status" value="1"/>
</dbReference>
<reference evidence="14" key="2">
    <citation type="submission" date="2022-10" db="EMBL/GenBank/DDBJ databases">
        <authorList>
            <consortium name="ENA_rothamsted_submissions"/>
            <consortium name="culmorum"/>
            <person name="King R."/>
        </authorList>
    </citation>
    <scope>NUCLEOTIDE SEQUENCE</scope>
</reference>
<dbReference type="EMBL" id="OU895880">
    <property type="protein sequence ID" value="CAG9811705.1"/>
    <property type="molecule type" value="Genomic_DNA"/>
</dbReference>
<evidence type="ECO:0000313" key="14">
    <source>
        <dbReference type="EMBL" id="CAG9811705.1"/>
    </source>
</evidence>
<dbReference type="Pfam" id="PF22456">
    <property type="entry name" value="PqqF-like_C_4"/>
    <property type="match status" value="1"/>
</dbReference>
<dbReference type="GO" id="GO:0051603">
    <property type="term" value="P:proteolysis involved in protein catabolic process"/>
    <property type="evidence" value="ECO:0007669"/>
    <property type="project" value="TreeGrafter"/>
</dbReference>
<dbReference type="GO" id="GO:0005829">
    <property type="term" value="C:cytosol"/>
    <property type="evidence" value="ECO:0007669"/>
    <property type="project" value="TreeGrafter"/>
</dbReference>
<evidence type="ECO:0000256" key="4">
    <source>
        <dbReference type="ARBA" id="ARBA00022723"/>
    </source>
</evidence>
<dbReference type="Pfam" id="PF00675">
    <property type="entry name" value="Peptidase_M16"/>
    <property type="match status" value="1"/>
</dbReference>
<keyword evidence="15" id="KW-1185">Reference proteome</keyword>
<evidence type="ECO:0000256" key="6">
    <source>
        <dbReference type="ARBA" id="ARBA00022833"/>
    </source>
</evidence>
<protein>
    <recommendedName>
        <fullName evidence="16">Insulin-degrading enzyme</fullName>
    </recommendedName>
</protein>
<feature type="domain" description="Peptidase M16 N-terminal" evidence="10">
    <location>
        <begin position="78"/>
        <end position="210"/>
    </location>
</feature>
<evidence type="ECO:0000256" key="7">
    <source>
        <dbReference type="ARBA" id="ARBA00023049"/>
    </source>
</evidence>
<dbReference type="InterPro" id="IPR050626">
    <property type="entry name" value="Peptidase_M16"/>
</dbReference>
<evidence type="ECO:0000256" key="3">
    <source>
        <dbReference type="ARBA" id="ARBA00022670"/>
    </source>
</evidence>
<evidence type="ECO:0000256" key="1">
    <source>
        <dbReference type="ARBA" id="ARBA00001947"/>
    </source>
</evidence>
<comment type="cofactor">
    <cofactor evidence="1">
        <name>Zn(2+)</name>
        <dbReference type="ChEBI" id="CHEBI:29105"/>
    </cofactor>
</comment>